<dbReference type="GO" id="GO:0016491">
    <property type="term" value="F:oxidoreductase activity"/>
    <property type="evidence" value="ECO:0007669"/>
    <property type="project" value="UniProtKB-KW"/>
</dbReference>
<evidence type="ECO:0000256" key="2">
    <source>
        <dbReference type="ARBA" id="ARBA00023002"/>
    </source>
</evidence>
<reference evidence="4 5" key="1">
    <citation type="journal article" date="2018" name="Evol. Lett.">
        <title>Horizontal gene cluster transfer increased hallucinogenic mushroom diversity.</title>
        <authorList>
            <person name="Reynolds H.T."/>
            <person name="Vijayakumar V."/>
            <person name="Gluck-Thaler E."/>
            <person name="Korotkin H.B."/>
            <person name="Matheny P.B."/>
            <person name="Slot J.C."/>
        </authorList>
    </citation>
    <scope>NUCLEOTIDE SEQUENCE [LARGE SCALE GENOMIC DNA]</scope>
    <source>
        <strain evidence="4 5">SRW20</strain>
    </source>
</reference>
<dbReference type="InterPro" id="IPR016169">
    <property type="entry name" value="FAD-bd_PCMH_sub2"/>
</dbReference>
<name>A0A409WIC7_9AGAR</name>
<dbReference type="PANTHER" id="PTHR13878:SF91">
    <property type="entry name" value="FAD BINDING DOMAIN PROTEIN (AFU_ORTHOLOGUE AFUA_6G12070)-RELATED"/>
    <property type="match status" value="1"/>
</dbReference>
<dbReference type="PROSITE" id="PS51387">
    <property type="entry name" value="FAD_PCMH"/>
    <property type="match status" value="1"/>
</dbReference>
<dbReference type="Pfam" id="PF08031">
    <property type="entry name" value="BBE"/>
    <property type="match status" value="1"/>
</dbReference>
<dbReference type="GO" id="GO:0071949">
    <property type="term" value="F:FAD binding"/>
    <property type="evidence" value="ECO:0007669"/>
    <property type="project" value="InterPro"/>
</dbReference>
<dbReference type="Gene3D" id="3.30.465.10">
    <property type="match status" value="2"/>
</dbReference>
<feature type="non-terminal residue" evidence="4">
    <location>
        <position position="564"/>
    </location>
</feature>
<dbReference type="Pfam" id="PF01565">
    <property type="entry name" value="FAD_binding_4"/>
    <property type="match status" value="1"/>
</dbReference>
<dbReference type="InParanoid" id="A0A409WIC7"/>
<dbReference type="AlphaFoldDB" id="A0A409WIC7"/>
<sequence>MSSQVAFGLDPLSFPSLNFATSPLCGPSAPTAAAWASLNETVGGRLYHGHPFAKACFSTYNGNKVTPNLAECAYVQENYFNNHMNRSHAFGGYGSTQYEMCMSTGDGCHLDWTNPFNSASFAPQQQCSQGGVSPFYIDVQNKDDVVAAFKFSKKEGVNLVIKNTGHDFKGRSAAPDSLALWMHNLKYIKHDESFVPEGCDVDGQPALTFGAGTQFHDIAQFTDERGLQFVGGSDQSVGAAGGWAQGGGHSPLSPNYGMGADRTLQYKVVTPDGVYRTVNACQNEDLFFALRGGGGGTFGVVMEATMMVSPSQTFRMANINWPVNDDNLRSVIGVFLDNVTAMAKQGWGGYLTPSIGNLVMITPVLELEAAQEMMKPLVDLTTAMGGNSSVTHINTYNEWFKGWIAGTNGAQDPVGLPIALTSRLIPAKNHETAEGRAQLQDALMNAFANSAFSQIHITTPFGFNGTKGLDTSVHPVWRSVLYQVMLVNSWYWDGTLADRELAYSQSTKAVNFLREITPDSGAYINESDIHEPDFEVAFWGGHYPRLLEIKKKYDPDHLLDCWHC</sequence>
<dbReference type="InterPro" id="IPR050432">
    <property type="entry name" value="FAD-linked_Oxidoreductases_BP"/>
</dbReference>
<proteinExistence type="inferred from homology"/>
<dbReference type="OrthoDB" id="9983560at2759"/>
<dbReference type="PANTHER" id="PTHR13878">
    <property type="entry name" value="GULONOLACTONE OXIDASE"/>
    <property type="match status" value="1"/>
</dbReference>
<evidence type="ECO:0000259" key="3">
    <source>
        <dbReference type="PROSITE" id="PS51387"/>
    </source>
</evidence>
<dbReference type="EMBL" id="NHYE01005057">
    <property type="protein sequence ID" value="PPQ78245.1"/>
    <property type="molecule type" value="Genomic_DNA"/>
</dbReference>
<organism evidence="4 5">
    <name type="scientific">Gymnopilus dilepis</name>
    <dbReference type="NCBI Taxonomy" id="231916"/>
    <lineage>
        <taxon>Eukaryota</taxon>
        <taxon>Fungi</taxon>
        <taxon>Dikarya</taxon>
        <taxon>Basidiomycota</taxon>
        <taxon>Agaricomycotina</taxon>
        <taxon>Agaricomycetes</taxon>
        <taxon>Agaricomycetidae</taxon>
        <taxon>Agaricales</taxon>
        <taxon>Agaricineae</taxon>
        <taxon>Hymenogastraceae</taxon>
        <taxon>Gymnopilus</taxon>
    </lineage>
</organism>
<comment type="caution">
    <text evidence="4">The sequence shown here is derived from an EMBL/GenBank/DDBJ whole genome shotgun (WGS) entry which is preliminary data.</text>
</comment>
<dbReference type="SUPFAM" id="SSF56176">
    <property type="entry name" value="FAD-binding/transporter-associated domain-like"/>
    <property type="match status" value="1"/>
</dbReference>
<dbReference type="InterPro" id="IPR006094">
    <property type="entry name" value="Oxid_FAD_bind_N"/>
</dbReference>
<keyword evidence="2" id="KW-0560">Oxidoreductase</keyword>
<feature type="domain" description="FAD-binding PCMH-type" evidence="3">
    <location>
        <begin position="129"/>
        <end position="311"/>
    </location>
</feature>
<dbReference type="InterPro" id="IPR036318">
    <property type="entry name" value="FAD-bd_PCMH-like_sf"/>
</dbReference>
<accession>A0A409WIC7</accession>
<dbReference type="InterPro" id="IPR012951">
    <property type="entry name" value="BBE"/>
</dbReference>
<evidence type="ECO:0000313" key="5">
    <source>
        <dbReference type="Proteomes" id="UP000284706"/>
    </source>
</evidence>
<evidence type="ECO:0000256" key="1">
    <source>
        <dbReference type="ARBA" id="ARBA00005466"/>
    </source>
</evidence>
<dbReference type="InterPro" id="IPR016166">
    <property type="entry name" value="FAD-bd_PCMH"/>
</dbReference>
<dbReference type="STRING" id="231916.A0A409WIC7"/>
<evidence type="ECO:0000313" key="4">
    <source>
        <dbReference type="EMBL" id="PPQ78245.1"/>
    </source>
</evidence>
<comment type="similarity">
    <text evidence="1">Belongs to the oxygen-dependent FAD-linked oxidoreductase family.</text>
</comment>
<protein>
    <recommendedName>
        <fullName evidence="3">FAD-binding PCMH-type domain-containing protein</fullName>
    </recommendedName>
</protein>
<gene>
    <name evidence="4" type="ORF">CVT26_007695</name>
</gene>
<dbReference type="Proteomes" id="UP000284706">
    <property type="component" value="Unassembled WGS sequence"/>
</dbReference>
<keyword evidence="5" id="KW-1185">Reference proteome</keyword>